<evidence type="ECO:0000256" key="4">
    <source>
        <dbReference type="ARBA" id="ARBA00022723"/>
    </source>
</evidence>
<evidence type="ECO:0000313" key="12">
    <source>
        <dbReference type="EMBL" id="KAG5172122.1"/>
    </source>
</evidence>
<keyword evidence="8" id="KW-0470">Melanin biosynthesis</keyword>
<gene>
    <name evidence="12" type="ORF">JR316_001617</name>
</gene>
<evidence type="ECO:0000256" key="6">
    <source>
        <dbReference type="ARBA" id="ARBA00023008"/>
    </source>
</evidence>
<dbReference type="GO" id="GO:0004503">
    <property type="term" value="F:tyrosinase activity"/>
    <property type="evidence" value="ECO:0007669"/>
    <property type="project" value="UniProtKB-EC"/>
</dbReference>
<dbReference type="Pfam" id="PF00264">
    <property type="entry name" value="Tyrosinase"/>
    <property type="match status" value="1"/>
</dbReference>
<evidence type="ECO:0000256" key="1">
    <source>
        <dbReference type="ARBA" id="ARBA00001973"/>
    </source>
</evidence>
<comment type="cofactor">
    <cofactor evidence="1">
        <name>Cu(2+)</name>
        <dbReference type="ChEBI" id="CHEBI:29036"/>
    </cofactor>
</comment>
<dbReference type="Pfam" id="PF18132">
    <property type="entry name" value="Tyrosinase_C"/>
    <property type="match status" value="1"/>
</dbReference>
<dbReference type="PANTHER" id="PTHR11474">
    <property type="entry name" value="TYROSINASE FAMILY MEMBER"/>
    <property type="match status" value="1"/>
</dbReference>
<evidence type="ECO:0000256" key="9">
    <source>
        <dbReference type="ARBA" id="ARBA00048233"/>
    </source>
</evidence>
<sequence>MAQRVVVDGSQPRPQPGQLVHSRREIATFVNDVRQFSLYVQALQIYYDRVRTDVVSHWQIGGIHGQPYVDWNGTPSGGRGYCVHRTPLFPTWHRPYIVLFEQEVQKIAREIAAAYTHDRPAWEEAAAALRQPYWGWDNIATVVPPLQVTTSPTVNIVKAHSPTPVSVPNPFLTYAYPAGANSVFSPPFNIWPRTTRHPDASGNSQPALLRAALEAVGPQIVNNTQRLMSITTWDAFTLGSAGTTGLEGIHDTIHVQTGGQNGNMAFVPVAAFDPIFYLHHAQVDRVIDLWYSRHRVWTANTDDLLPFRRTQTAYWKSPEIIDNSGVFNYSYGGIVNVQSESGEGAAVDEQSAASMGTNLEWSVRVECKEYEIGGSFSVYVFMSNEVPSNQAEWLFHPTFAGTFDVFANPHPEECANCSAHADETIKGFIHINKKYLERSKKATLDPAVVIPYLKEHISWAVVKANGEVADIHKFSSLKVTVICMPLTLTDGAHYPVEGHPKIYPEITRGRVGGSELE</sequence>
<keyword evidence="6" id="KW-0186">Copper</keyword>
<dbReference type="InterPro" id="IPR050316">
    <property type="entry name" value="Tyrosinase/Hemocyanin"/>
</dbReference>
<dbReference type="EMBL" id="JAFIQS010000002">
    <property type="protein sequence ID" value="KAG5172122.1"/>
    <property type="molecule type" value="Genomic_DNA"/>
</dbReference>
<evidence type="ECO:0000256" key="7">
    <source>
        <dbReference type="ARBA" id="ARBA00023033"/>
    </source>
</evidence>
<reference evidence="12" key="1">
    <citation type="submission" date="2021-02" db="EMBL/GenBank/DDBJ databases">
        <title>Psilocybe cubensis genome.</title>
        <authorList>
            <person name="Mckernan K.J."/>
            <person name="Crawford S."/>
            <person name="Trippe A."/>
            <person name="Kane L.T."/>
            <person name="Mclaughlin S."/>
        </authorList>
    </citation>
    <scope>NUCLEOTIDE SEQUENCE [LARGE SCALE GENOMIC DNA]</scope>
    <source>
        <strain evidence="12">MGC-MH-2018</strain>
    </source>
</reference>
<dbReference type="AlphaFoldDB" id="A0A8H7Y473"/>
<dbReference type="GO" id="GO:0042438">
    <property type="term" value="P:melanin biosynthetic process"/>
    <property type="evidence" value="ECO:0007669"/>
    <property type="project" value="UniProtKB-KW"/>
</dbReference>
<proteinExistence type="inferred from homology"/>
<protein>
    <recommendedName>
        <fullName evidence="3">tyrosinase</fullName>
        <ecNumber evidence="3">1.14.18.1</ecNumber>
    </recommendedName>
</protein>
<dbReference type="InterPro" id="IPR041640">
    <property type="entry name" value="Tyrosinase_C"/>
</dbReference>
<dbReference type="EC" id="1.14.18.1" evidence="3"/>
<dbReference type="PANTHER" id="PTHR11474:SF76">
    <property type="entry name" value="SHKT DOMAIN-CONTAINING PROTEIN"/>
    <property type="match status" value="1"/>
</dbReference>
<evidence type="ECO:0000256" key="5">
    <source>
        <dbReference type="ARBA" id="ARBA00023002"/>
    </source>
</evidence>
<comment type="similarity">
    <text evidence="2">Belongs to the tyrosinase family.</text>
</comment>
<evidence type="ECO:0000256" key="3">
    <source>
        <dbReference type="ARBA" id="ARBA00011906"/>
    </source>
</evidence>
<comment type="caution">
    <text evidence="12">The sequence shown here is derived from an EMBL/GenBank/DDBJ whole genome shotgun (WGS) entry which is preliminary data.</text>
</comment>
<dbReference type="PROSITE" id="PS00498">
    <property type="entry name" value="TYROSINASE_2"/>
    <property type="match status" value="1"/>
</dbReference>
<evidence type="ECO:0000256" key="10">
    <source>
        <dbReference type="ARBA" id="ARBA00048881"/>
    </source>
</evidence>
<dbReference type="SUPFAM" id="SSF48056">
    <property type="entry name" value="Di-copper centre-containing domain"/>
    <property type="match status" value="1"/>
</dbReference>
<evidence type="ECO:0000259" key="11">
    <source>
        <dbReference type="PROSITE" id="PS00498"/>
    </source>
</evidence>
<dbReference type="GO" id="GO:0046872">
    <property type="term" value="F:metal ion binding"/>
    <property type="evidence" value="ECO:0007669"/>
    <property type="project" value="UniProtKB-KW"/>
</dbReference>
<evidence type="ECO:0000256" key="8">
    <source>
        <dbReference type="ARBA" id="ARBA00023101"/>
    </source>
</evidence>
<comment type="catalytic activity">
    <reaction evidence="9">
        <text>2 L-dopa + O2 = 2 L-dopaquinone + 2 H2O</text>
        <dbReference type="Rhea" id="RHEA:34287"/>
        <dbReference type="ChEBI" id="CHEBI:15377"/>
        <dbReference type="ChEBI" id="CHEBI:15379"/>
        <dbReference type="ChEBI" id="CHEBI:57504"/>
        <dbReference type="ChEBI" id="CHEBI:57924"/>
        <dbReference type="EC" id="1.14.18.1"/>
    </reaction>
</comment>
<accession>A0A8H7Y473</accession>
<organism evidence="12">
    <name type="scientific">Psilocybe cubensis</name>
    <name type="common">Psychedelic mushroom</name>
    <name type="synonym">Stropharia cubensis</name>
    <dbReference type="NCBI Taxonomy" id="181762"/>
    <lineage>
        <taxon>Eukaryota</taxon>
        <taxon>Fungi</taxon>
        <taxon>Dikarya</taxon>
        <taxon>Basidiomycota</taxon>
        <taxon>Agaricomycotina</taxon>
        <taxon>Agaricomycetes</taxon>
        <taxon>Agaricomycetidae</taxon>
        <taxon>Agaricales</taxon>
        <taxon>Agaricineae</taxon>
        <taxon>Strophariaceae</taxon>
        <taxon>Psilocybe</taxon>
    </lineage>
</organism>
<dbReference type="PRINTS" id="PR00092">
    <property type="entry name" value="TYROSINASE"/>
</dbReference>
<keyword evidence="5" id="KW-0560">Oxidoreductase</keyword>
<dbReference type="Gene3D" id="2.60.310.20">
    <property type="match status" value="1"/>
</dbReference>
<keyword evidence="4" id="KW-0479">Metal-binding</keyword>
<keyword evidence="7" id="KW-0503">Monooxygenase</keyword>
<evidence type="ECO:0000256" key="2">
    <source>
        <dbReference type="ARBA" id="ARBA00009928"/>
    </source>
</evidence>
<dbReference type="Gene3D" id="1.10.1280.10">
    <property type="entry name" value="Di-copper center containing domain from catechol oxidase"/>
    <property type="match status" value="1"/>
</dbReference>
<dbReference type="InterPro" id="IPR002227">
    <property type="entry name" value="Tyrosinase_Cu-bd"/>
</dbReference>
<dbReference type="InterPro" id="IPR008922">
    <property type="entry name" value="Di-copper_centre_dom_sf"/>
</dbReference>
<name>A0A8H7Y473_PSICU</name>
<comment type="catalytic activity">
    <reaction evidence="10">
        <text>L-tyrosine + O2 = L-dopaquinone + H2O</text>
        <dbReference type="Rhea" id="RHEA:18117"/>
        <dbReference type="ChEBI" id="CHEBI:15377"/>
        <dbReference type="ChEBI" id="CHEBI:15379"/>
        <dbReference type="ChEBI" id="CHEBI:57924"/>
        <dbReference type="ChEBI" id="CHEBI:58315"/>
        <dbReference type="EC" id="1.14.18.1"/>
    </reaction>
</comment>
<feature type="domain" description="Tyrosinase copper-binding" evidence="11">
    <location>
        <begin position="273"/>
        <end position="284"/>
    </location>
</feature>
<dbReference type="OrthoDB" id="6132182at2759"/>